<evidence type="ECO:0000313" key="1">
    <source>
        <dbReference type="EMBL" id="KHJ32140.1"/>
    </source>
</evidence>
<dbReference type="HOGENOM" id="CLU_002055_2_0_1"/>
<sequence length="144" mass="16309">MVLGVDLAIAISTTLDLITELLGTPHIPSIICTDSFSLHECLVKLGNTKEKRLMIDVMAFRESYERREISEIRWINGQGQDNPADAMKKINPTNALRQIVDSNELQVLVEGWVERTDYNQINVVNAHHVQSFQCLGSDLFTKIR</sequence>
<organism evidence="1 2">
    <name type="scientific">Uncinula necator</name>
    <name type="common">Grape powdery mildew</name>
    <dbReference type="NCBI Taxonomy" id="52586"/>
    <lineage>
        <taxon>Eukaryota</taxon>
        <taxon>Fungi</taxon>
        <taxon>Dikarya</taxon>
        <taxon>Ascomycota</taxon>
        <taxon>Pezizomycotina</taxon>
        <taxon>Leotiomycetes</taxon>
        <taxon>Erysiphales</taxon>
        <taxon>Erysiphaceae</taxon>
        <taxon>Erysiphe</taxon>
    </lineage>
</organism>
<name>A0A0B1P480_UNCNE</name>
<reference evidence="1 2" key="1">
    <citation type="journal article" date="2014" name="BMC Genomics">
        <title>Adaptive genomic structural variation in the grape powdery mildew pathogen, Erysiphe necator.</title>
        <authorList>
            <person name="Jones L."/>
            <person name="Riaz S."/>
            <person name="Morales-Cruz A."/>
            <person name="Amrine K.C."/>
            <person name="McGuire B."/>
            <person name="Gubler W.D."/>
            <person name="Walker M.A."/>
            <person name="Cantu D."/>
        </authorList>
    </citation>
    <scope>NUCLEOTIDE SEQUENCE [LARGE SCALE GENOMIC DNA]</scope>
    <source>
        <strain evidence="2">c</strain>
    </source>
</reference>
<dbReference type="Proteomes" id="UP000030854">
    <property type="component" value="Unassembled WGS sequence"/>
</dbReference>
<gene>
    <name evidence="1" type="ORF">EV44_g4197</name>
</gene>
<dbReference type="AlphaFoldDB" id="A0A0B1P480"/>
<comment type="caution">
    <text evidence="1">The sequence shown here is derived from an EMBL/GenBank/DDBJ whole genome shotgun (WGS) entry which is preliminary data.</text>
</comment>
<proteinExistence type="predicted"/>
<dbReference type="STRING" id="52586.A0A0B1P480"/>
<dbReference type="EMBL" id="JNVN01002300">
    <property type="protein sequence ID" value="KHJ32140.1"/>
    <property type="molecule type" value="Genomic_DNA"/>
</dbReference>
<accession>A0A0B1P480</accession>
<protein>
    <submittedName>
        <fullName evidence="1">Uncharacterized protein</fullName>
    </submittedName>
</protein>
<evidence type="ECO:0000313" key="2">
    <source>
        <dbReference type="Proteomes" id="UP000030854"/>
    </source>
</evidence>
<keyword evidence="2" id="KW-1185">Reference proteome</keyword>